<proteinExistence type="predicted"/>
<accession>A0AA39IFX3</accession>
<sequence length="301" mass="33793">MNNCFPRKWLCGFHVEMTFYCNIRVYVYDGTKTSKNVRHPEASLRLVHVLFQLEQRKCARFGQQDPGCDQARDPSSATQDRHHATDAVADKMRSKGTPAAIGEKHLLYSVVRLFGVAASVTDLVDGVGTEPEMPVSGQAEHFNDSPPSSPIYKAPFIVGTASSSSSCYQLHANVQSLLQTVKVNYPMYHSLVMAVVAAPGGTTNLCQKLIAAFDARIGLIEEAMDNLWRLSKRSKNDPIQSELIAEKFYHLYDEVDSCRQKRWDLSYLTYSLNEKGNALYLPHNRISQIKLIQKVFACRSL</sequence>
<feature type="region of interest" description="Disordered" evidence="1">
    <location>
        <begin position="63"/>
        <end position="87"/>
    </location>
</feature>
<dbReference type="Proteomes" id="UP001175271">
    <property type="component" value="Unassembled WGS sequence"/>
</dbReference>
<comment type="caution">
    <text evidence="2">The sequence shown here is derived from an EMBL/GenBank/DDBJ whole genome shotgun (WGS) entry which is preliminary data.</text>
</comment>
<keyword evidence="3" id="KW-1185">Reference proteome</keyword>
<name>A0AA39IFX3_9BILA</name>
<dbReference type="AlphaFoldDB" id="A0AA39IFX3"/>
<organism evidence="2 3">
    <name type="scientific">Steinernema hermaphroditum</name>
    <dbReference type="NCBI Taxonomy" id="289476"/>
    <lineage>
        <taxon>Eukaryota</taxon>
        <taxon>Metazoa</taxon>
        <taxon>Ecdysozoa</taxon>
        <taxon>Nematoda</taxon>
        <taxon>Chromadorea</taxon>
        <taxon>Rhabditida</taxon>
        <taxon>Tylenchina</taxon>
        <taxon>Panagrolaimomorpha</taxon>
        <taxon>Strongyloidoidea</taxon>
        <taxon>Steinernematidae</taxon>
        <taxon>Steinernema</taxon>
    </lineage>
</organism>
<evidence type="ECO:0000256" key="1">
    <source>
        <dbReference type="SAM" id="MobiDB-lite"/>
    </source>
</evidence>
<evidence type="ECO:0000313" key="3">
    <source>
        <dbReference type="Proteomes" id="UP001175271"/>
    </source>
</evidence>
<gene>
    <name evidence="2" type="ORF">QR680_008233</name>
</gene>
<protein>
    <submittedName>
        <fullName evidence="2">Uncharacterized protein</fullName>
    </submittedName>
</protein>
<evidence type="ECO:0000313" key="2">
    <source>
        <dbReference type="EMBL" id="KAK0423608.1"/>
    </source>
</evidence>
<dbReference type="EMBL" id="JAUCMV010000001">
    <property type="protein sequence ID" value="KAK0423608.1"/>
    <property type="molecule type" value="Genomic_DNA"/>
</dbReference>
<reference evidence="2" key="1">
    <citation type="submission" date="2023-06" db="EMBL/GenBank/DDBJ databases">
        <title>Genomic analysis of the entomopathogenic nematode Steinernema hermaphroditum.</title>
        <authorList>
            <person name="Schwarz E.M."/>
            <person name="Heppert J.K."/>
            <person name="Baniya A."/>
            <person name="Schwartz H.T."/>
            <person name="Tan C.-H."/>
            <person name="Antoshechkin I."/>
            <person name="Sternberg P.W."/>
            <person name="Goodrich-Blair H."/>
            <person name="Dillman A.R."/>
        </authorList>
    </citation>
    <scope>NUCLEOTIDE SEQUENCE</scope>
    <source>
        <strain evidence="2">PS9179</strain>
        <tissue evidence="2">Whole animal</tissue>
    </source>
</reference>